<evidence type="ECO:0000313" key="1">
    <source>
        <dbReference type="EMBL" id="VEL33818.1"/>
    </source>
</evidence>
<dbReference type="EMBL" id="CAAALY010246463">
    <property type="protein sequence ID" value="VEL33818.1"/>
    <property type="molecule type" value="Genomic_DNA"/>
</dbReference>
<accession>A0A448XD73</accession>
<sequence length="66" mass="7567">MSVIPNDAYGRCRLDGMSVVRFRPSVLADRCSKRSVDWAELVKALTTRPSQKRAREMDPRRVMTQA</sequence>
<dbReference type="AlphaFoldDB" id="A0A448XD73"/>
<protein>
    <submittedName>
        <fullName evidence="1">Uncharacterized protein</fullName>
    </submittedName>
</protein>
<evidence type="ECO:0000313" key="2">
    <source>
        <dbReference type="Proteomes" id="UP000784294"/>
    </source>
</evidence>
<organism evidence="1 2">
    <name type="scientific">Protopolystoma xenopodis</name>
    <dbReference type="NCBI Taxonomy" id="117903"/>
    <lineage>
        <taxon>Eukaryota</taxon>
        <taxon>Metazoa</taxon>
        <taxon>Spiralia</taxon>
        <taxon>Lophotrochozoa</taxon>
        <taxon>Platyhelminthes</taxon>
        <taxon>Monogenea</taxon>
        <taxon>Polyopisthocotylea</taxon>
        <taxon>Polystomatidea</taxon>
        <taxon>Polystomatidae</taxon>
        <taxon>Protopolystoma</taxon>
    </lineage>
</organism>
<keyword evidence="2" id="KW-1185">Reference proteome</keyword>
<comment type="caution">
    <text evidence="1">The sequence shown here is derived from an EMBL/GenBank/DDBJ whole genome shotgun (WGS) entry which is preliminary data.</text>
</comment>
<proteinExistence type="predicted"/>
<name>A0A448XD73_9PLAT</name>
<gene>
    <name evidence="1" type="ORF">PXEA_LOCUS27258</name>
</gene>
<reference evidence="1" key="1">
    <citation type="submission" date="2018-11" db="EMBL/GenBank/DDBJ databases">
        <authorList>
            <consortium name="Pathogen Informatics"/>
        </authorList>
    </citation>
    <scope>NUCLEOTIDE SEQUENCE</scope>
</reference>
<dbReference type="Proteomes" id="UP000784294">
    <property type="component" value="Unassembled WGS sequence"/>
</dbReference>